<feature type="compositionally biased region" description="Low complexity" evidence="1">
    <location>
        <begin position="44"/>
        <end position="63"/>
    </location>
</feature>
<comment type="caution">
    <text evidence="2">The sequence shown here is derived from an EMBL/GenBank/DDBJ whole genome shotgun (WGS) entry which is preliminary data.</text>
</comment>
<evidence type="ECO:0000256" key="1">
    <source>
        <dbReference type="SAM" id="MobiDB-lite"/>
    </source>
</evidence>
<organism evidence="2">
    <name type="scientific">Baileyella intestinalis</name>
    <dbReference type="NCBI Taxonomy" id="2606709"/>
    <lineage>
        <taxon>Bacteria</taxon>
        <taxon>Bacillati</taxon>
        <taxon>Bacillota</taxon>
        <taxon>Clostridia</taxon>
        <taxon>Peptostreptococcales</taxon>
        <taxon>Anaerovoracaceae</taxon>
        <taxon>Baileyella</taxon>
    </lineage>
</organism>
<evidence type="ECO:0000313" key="2">
    <source>
        <dbReference type="EMBL" id="MST68898.1"/>
    </source>
</evidence>
<accession>A0A6A8M8W2</accession>
<sequence>MKDWKELLKKHRKVALLSLFAIIVFAGFSVTSALHVAERRAAQQSQTASDAAGSDSGKTAGASEAEKTSLTESQKKLIKAYDSKTRKLIETLCAGVWSASDGKYTVRFYDDHYVETVNGEETSHPFAISACEFGNNGSDTEVDTIAFETDAGTYIATYTLVKSADSASAGQASLLSGMFALPNTAYQRSDAVEKIAVEGLDGEAKGLLGDQDAFVDALSRWCSTHYPSAVKATWNKNVTIDYDKGLVVTAFTLSSDESDGSASLTGSATPVITVTYDQNDSTYKFSV</sequence>
<proteinExistence type="predicted"/>
<dbReference type="AlphaFoldDB" id="A0A6A8M8W2"/>
<gene>
    <name evidence="2" type="ORF">FYJ66_04735</name>
</gene>
<feature type="region of interest" description="Disordered" evidence="1">
    <location>
        <begin position="44"/>
        <end position="68"/>
    </location>
</feature>
<dbReference type="EMBL" id="VUNB01000003">
    <property type="protein sequence ID" value="MST68898.1"/>
    <property type="molecule type" value="Genomic_DNA"/>
</dbReference>
<protein>
    <submittedName>
        <fullName evidence="2">Uncharacterized protein</fullName>
    </submittedName>
</protein>
<reference evidence="2" key="1">
    <citation type="submission" date="2019-09" db="EMBL/GenBank/DDBJ databases">
        <title>In-depth cultivation of the pig gut microbiome towards novel bacterial diversity and tailored functional studies.</title>
        <authorList>
            <person name="Wylensek D."/>
            <person name="Hitch T.C.A."/>
            <person name="Clavel T."/>
        </authorList>
    </citation>
    <scope>NUCLEOTIDE SEQUENCE</scope>
    <source>
        <strain evidence="2">RF-744-FAT-WT-3</strain>
    </source>
</reference>
<name>A0A6A8M8W2_9FIRM</name>
<dbReference type="RefSeq" id="WP_154572362.1">
    <property type="nucleotide sequence ID" value="NZ_VUNB01000003.1"/>
</dbReference>